<keyword evidence="1" id="KW-1133">Transmembrane helix</keyword>
<protein>
    <submittedName>
        <fullName evidence="2">Uncharacterized protein</fullName>
    </submittedName>
</protein>
<feature type="transmembrane region" description="Helical" evidence="1">
    <location>
        <begin position="12"/>
        <end position="33"/>
    </location>
</feature>
<dbReference type="AlphaFoldDB" id="A0A0F9A444"/>
<proteinExistence type="predicted"/>
<gene>
    <name evidence="2" type="ORF">LCGC14_2894680</name>
</gene>
<organism evidence="2">
    <name type="scientific">marine sediment metagenome</name>
    <dbReference type="NCBI Taxonomy" id="412755"/>
    <lineage>
        <taxon>unclassified sequences</taxon>
        <taxon>metagenomes</taxon>
        <taxon>ecological metagenomes</taxon>
    </lineage>
</organism>
<keyword evidence="1" id="KW-0812">Transmembrane</keyword>
<reference evidence="2" key="1">
    <citation type="journal article" date="2015" name="Nature">
        <title>Complex archaea that bridge the gap between prokaryotes and eukaryotes.</title>
        <authorList>
            <person name="Spang A."/>
            <person name="Saw J.H."/>
            <person name="Jorgensen S.L."/>
            <person name="Zaremba-Niedzwiedzka K."/>
            <person name="Martijn J."/>
            <person name="Lind A.E."/>
            <person name="van Eijk R."/>
            <person name="Schleper C."/>
            <person name="Guy L."/>
            <person name="Ettema T.J."/>
        </authorList>
    </citation>
    <scope>NUCLEOTIDE SEQUENCE</scope>
</reference>
<feature type="transmembrane region" description="Helical" evidence="1">
    <location>
        <begin position="39"/>
        <end position="61"/>
    </location>
</feature>
<comment type="caution">
    <text evidence="2">The sequence shown here is derived from an EMBL/GenBank/DDBJ whole genome shotgun (WGS) entry which is preliminary data.</text>
</comment>
<accession>A0A0F9A444</accession>
<keyword evidence="1" id="KW-0472">Membrane</keyword>
<name>A0A0F9A444_9ZZZZ</name>
<dbReference type="EMBL" id="LAZR01056821">
    <property type="protein sequence ID" value="KKK73354.1"/>
    <property type="molecule type" value="Genomic_DNA"/>
</dbReference>
<evidence type="ECO:0000256" key="1">
    <source>
        <dbReference type="SAM" id="Phobius"/>
    </source>
</evidence>
<sequence length="80" mass="8160">MPSLAGCLLSRKLIGSVCAMLTILGAMALHGFFGLSDYLTGGAIATIGSLGGVQIIGQAWIDHNNISTLDIPAFDPSGRA</sequence>
<evidence type="ECO:0000313" key="2">
    <source>
        <dbReference type="EMBL" id="KKK73354.1"/>
    </source>
</evidence>